<dbReference type="HOGENOM" id="CLU_1502891_0_0_6"/>
<evidence type="ECO:0000313" key="1">
    <source>
        <dbReference type="EMBL" id="CAI86671.1"/>
    </source>
</evidence>
<gene>
    <name evidence="1" type="ordered locus">PSHAa1598</name>
</gene>
<dbReference type="AlphaFoldDB" id="Q3IGR2"/>
<protein>
    <submittedName>
        <fullName evidence="1">Orphan protein</fullName>
    </submittedName>
</protein>
<accession>Q3IGR2</accession>
<dbReference type="Proteomes" id="UP000006843">
    <property type="component" value="Chromosome I"/>
</dbReference>
<dbReference type="EMBL" id="CR954246">
    <property type="protein sequence ID" value="CAI86671.1"/>
    <property type="molecule type" value="Genomic_DNA"/>
</dbReference>
<organism evidence="1 2">
    <name type="scientific">Pseudoalteromonas translucida (strain TAC 125)</name>
    <dbReference type="NCBI Taxonomy" id="326442"/>
    <lineage>
        <taxon>Bacteria</taxon>
        <taxon>Pseudomonadati</taxon>
        <taxon>Pseudomonadota</taxon>
        <taxon>Gammaproteobacteria</taxon>
        <taxon>Alteromonadales</taxon>
        <taxon>Pseudoalteromonadaceae</taxon>
        <taxon>Pseudoalteromonas</taxon>
    </lineage>
</organism>
<evidence type="ECO:0000313" key="2">
    <source>
        <dbReference type="Proteomes" id="UP000006843"/>
    </source>
</evidence>
<dbReference type="BioCyc" id="PHAL326442:PSHA_RS07835-MONOMER"/>
<dbReference type="KEGG" id="pha:PSHAa1598"/>
<dbReference type="eggNOG" id="ENOG502ZWAG">
    <property type="taxonomic scope" value="Bacteria"/>
</dbReference>
<name>Q3IGR2_PSET1</name>
<keyword evidence="2" id="KW-1185">Reference proteome</keyword>
<proteinExistence type="predicted"/>
<sequence>MKVKDKNKVLQAANFIEELAWLLNSKKKIDLENVSELLRHQVEPNQSVVSETKQANKLSHYIGVLPFLLQDKELFRTNKDIIEFAENLFSIQMTRNDRRSRYELVGFIVTEIIKVDEEKLLSIMNSLSVLTESDDKLVQFRKTRNDIDFSWNEAISKLNKS</sequence>
<reference evidence="1 2" key="1">
    <citation type="journal article" date="2005" name="Genome Res.">
        <title>Coping with cold: the genome of the versatile marine Antarctica bacterium Pseudoalteromonas haloplanktis TAC125.</title>
        <authorList>
            <person name="Medigue C."/>
            <person name="Krin E."/>
            <person name="Pascal G."/>
            <person name="Barbe V."/>
            <person name="Bernsel A."/>
            <person name="Bertin P."/>
            <person name="Cheung F."/>
            <person name="Cruveiller S."/>
            <person name="Damico S."/>
            <person name="Duilio A."/>
            <person name="Fang G."/>
            <person name="Feller G."/>
            <person name="Mangenot S."/>
            <person name="Marino G."/>
            <person name="Nilsson J."/>
            <person name="Parilli E."/>
            <person name="Rocha E."/>
            <person name="Rouy Z."/>
            <person name="Sekowska A."/>
            <person name="Tutino M.L."/>
            <person name="Vallenet D."/>
            <person name="von Heijne G."/>
            <person name="Danchin A."/>
        </authorList>
    </citation>
    <scope>NUCLEOTIDE SEQUENCE [LARGE SCALE GENOMIC DNA]</scope>
    <source>
        <strain evidence="2">TAC 125</strain>
    </source>
</reference>
<dbReference type="STRING" id="326442.PSHAa1598"/>